<protein>
    <recommendedName>
        <fullName evidence="4">Lipoprotein</fullName>
    </recommendedName>
</protein>
<proteinExistence type="predicted"/>
<reference evidence="2 3" key="1">
    <citation type="submission" date="2017-06" db="EMBL/GenBank/DDBJ databases">
        <title>Streptomyces albireticuli Genome sequencing and assembly.</title>
        <authorList>
            <person name="Wang Y."/>
            <person name="Du B."/>
            <person name="Ding Y."/>
            <person name="Liu H."/>
            <person name="Hou Q."/>
            <person name="Liu K."/>
            <person name="Yao L."/>
            <person name="Wang C."/>
        </authorList>
    </citation>
    <scope>NUCLEOTIDE SEQUENCE [LARGE SCALE GENOMIC DNA]</scope>
    <source>
        <strain evidence="2 3">MDJK11</strain>
    </source>
</reference>
<evidence type="ECO:0000313" key="2">
    <source>
        <dbReference type="EMBL" id="ARZ72015.1"/>
    </source>
</evidence>
<dbReference type="EMBL" id="CP021744">
    <property type="protein sequence ID" value="ARZ72015.1"/>
    <property type="molecule type" value="Genomic_DNA"/>
</dbReference>
<accession>A0A1Z2LCK4</accession>
<evidence type="ECO:0008006" key="4">
    <source>
        <dbReference type="Google" id="ProtNLM"/>
    </source>
</evidence>
<evidence type="ECO:0000313" key="3">
    <source>
        <dbReference type="Proteomes" id="UP000195755"/>
    </source>
</evidence>
<sequence length="400" mass="43102">MRIKRILATAAVLTALATLTACEDGEREGGRGGAAGAATAPPRGPGALPGPTEVSTLAEAQKYVQQYAPCENMSASPEDKRLPRTPLTAVGAWSVTERGVCADRDGREGITLYLTSDMKAFQEAYKQRVMDRNRADEPTYGLFSRVFVGGNLVVVPSRTETAVALAESGLRILTCNAGFGVPKGYKKEKALVEHCVLSDFVNSDDGKGSVNHQTPEEEGKERGESARPLPSRAPGASLGLPSAGSLTGLRKLVEHSVDCSRFTTDPETVSIRSIDYLPAVEGDHKAWGVRERGICGEPGGARRAHGLVWLDTVHDMLAFQNREKAAQLAELKENGRIRATRSKVLIGTDIAVETNDQASRHGLYQQQFLHLNCRPGFTAPEGYRLEKAVVKGCVLTNYED</sequence>
<organism evidence="2 3">
    <name type="scientific">Streptomyces albireticuli</name>
    <dbReference type="NCBI Taxonomy" id="1940"/>
    <lineage>
        <taxon>Bacteria</taxon>
        <taxon>Bacillati</taxon>
        <taxon>Actinomycetota</taxon>
        <taxon>Actinomycetes</taxon>
        <taxon>Kitasatosporales</taxon>
        <taxon>Streptomycetaceae</taxon>
        <taxon>Streptomyces</taxon>
    </lineage>
</organism>
<dbReference type="RefSeq" id="WP_087929709.1">
    <property type="nucleotide sequence ID" value="NZ_CP021744.1"/>
</dbReference>
<gene>
    <name evidence="2" type="ORF">SMD11_6439</name>
</gene>
<dbReference type="KEGG" id="salj:SMD11_6439"/>
<feature type="compositionally biased region" description="Basic and acidic residues" evidence="1">
    <location>
        <begin position="214"/>
        <end position="225"/>
    </location>
</feature>
<name>A0A1Z2LCK4_9ACTN</name>
<dbReference type="OrthoDB" id="4333878at2"/>
<dbReference type="PROSITE" id="PS51257">
    <property type="entry name" value="PROKAR_LIPOPROTEIN"/>
    <property type="match status" value="1"/>
</dbReference>
<feature type="region of interest" description="Disordered" evidence="1">
    <location>
        <begin position="204"/>
        <end position="242"/>
    </location>
</feature>
<evidence type="ECO:0000256" key="1">
    <source>
        <dbReference type="SAM" id="MobiDB-lite"/>
    </source>
</evidence>
<dbReference type="AlphaFoldDB" id="A0A1Z2LCK4"/>
<feature type="compositionally biased region" description="Low complexity" evidence="1">
    <location>
        <begin position="36"/>
        <end position="51"/>
    </location>
</feature>
<dbReference type="Proteomes" id="UP000195755">
    <property type="component" value="Chromosome"/>
</dbReference>
<feature type="region of interest" description="Disordered" evidence="1">
    <location>
        <begin position="24"/>
        <end position="51"/>
    </location>
</feature>